<keyword evidence="3" id="KW-0813">Transport</keyword>
<feature type="domain" description="NarG-like" evidence="18">
    <location>
        <begin position="5"/>
        <end position="226"/>
    </location>
</feature>
<evidence type="ECO:0000313" key="19">
    <source>
        <dbReference type="EMBL" id="CUB06308.1"/>
    </source>
</evidence>
<protein>
    <recommendedName>
        <fullName evidence="2">nitrate reductase (quinone)</fullName>
        <ecNumber evidence="2">1.7.5.1</ecNumber>
    </recommendedName>
</protein>
<dbReference type="GO" id="GO:0042128">
    <property type="term" value="P:nitrate assimilation"/>
    <property type="evidence" value="ECO:0007669"/>
    <property type="project" value="UniProtKB-KW"/>
</dbReference>
<keyword evidence="13 17" id="KW-0472">Membrane</keyword>
<evidence type="ECO:0000256" key="1">
    <source>
        <dbReference type="ARBA" id="ARBA00004651"/>
    </source>
</evidence>
<dbReference type="OrthoDB" id="9788113at2"/>
<dbReference type="FunFam" id="1.20.950.20:FF:000001">
    <property type="entry name" value="Respiratory nitrate reductase subunit gamma"/>
    <property type="match status" value="1"/>
</dbReference>
<dbReference type="GO" id="GO:0005886">
    <property type="term" value="C:plasma membrane"/>
    <property type="evidence" value="ECO:0007669"/>
    <property type="project" value="UniProtKB-SubCell"/>
</dbReference>
<evidence type="ECO:0000256" key="12">
    <source>
        <dbReference type="ARBA" id="ARBA00023063"/>
    </source>
</evidence>
<dbReference type="InterPro" id="IPR003816">
    <property type="entry name" value="Nitrate_red_gam"/>
</dbReference>
<feature type="transmembrane region" description="Helical" evidence="17">
    <location>
        <begin position="129"/>
        <end position="148"/>
    </location>
</feature>
<dbReference type="PANTHER" id="PTHR30598">
    <property type="entry name" value="NITRATE REDUCTASE PRIVATE CHAPERONE, REDOX ENZYME MATURATION PROTEIN REMP FAMILY"/>
    <property type="match status" value="1"/>
</dbReference>
<evidence type="ECO:0000256" key="6">
    <source>
        <dbReference type="ARBA" id="ARBA00022692"/>
    </source>
</evidence>
<comment type="catalytic activity">
    <reaction evidence="14">
        <text>nitrate + a quinol = a quinone + nitrite + H2O</text>
        <dbReference type="Rhea" id="RHEA:56144"/>
        <dbReference type="ChEBI" id="CHEBI:15377"/>
        <dbReference type="ChEBI" id="CHEBI:16301"/>
        <dbReference type="ChEBI" id="CHEBI:17632"/>
        <dbReference type="ChEBI" id="CHEBI:24646"/>
        <dbReference type="ChEBI" id="CHEBI:132124"/>
        <dbReference type="EC" id="1.7.5.1"/>
    </reaction>
</comment>
<dbReference type="GO" id="GO:0009055">
    <property type="term" value="F:electron transfer activity"/>
    <property type="evidence" value="ECO:0007669"/>
    <property type="project" value="TreeGrafter"/>
</dbReference>
<dbReference type="AlphaFoldDB" id="A0A0K6IT82"/>
<dbReference type="InterPro" id="IPR051936">
    <property type="entry name" value="Heme-iron_electron_transfer"/>
</dbReference>
<evidence type="ECO:0000256" key="7">
    <source>
        <dbReference type="ARBA" id="ARBA00022723"/>
    </source>
</evidence>
<dbReference type="GO" id="GO:0009325">
    <property type="term" value="C:nitrate reductase complex"/>
    <property type="evidence" value="ECO:0007669"/>
    <property type="project" value="InterPro"/>
</dbReference>
<evidence type="ECO:0000256" key="2">
    <source>
        <dbReference type="ARBA" id="ARBA00012500"/>
    </source>
</evidence>
<keyword evidence="12" id="KW-0534">Nitrate assimilation</keyword>
<keyword evidence="7" id="KW-0479">Metal-binding</keyword>
<feature type="binding site" description="axial binding residue" evidence="16">
    <location>
        <position position="56"/>
    </location>
    <ligand>
        <name>heme b</name>
        <dbReference type="ChEBI" id="CHEBI:60344"/>
        <label>1</label>
    </ligand>
    <ligandPart>
        <name>Fe</name>
        <dbReference type="ChEBI" id="CHEBI:18248"/>
    </ligandPart>
</feature>
<keyword evidence="4" id="KW-1003">Cell membrane</keyword>
<feature type="binding site" description="axial binding residue" evidence="16">
    <location>
        <position position="66"/>
    </location>
    <ligand>
        <name>heme b</name>
        <dbReference type="ChEBI" id="CHEBI:60344"/>
        <label>2</label>
    </ligand>
    <ligandPart>
        <name>Fe</name>
        <dbReference type="ChEBI" id="CHEBI:18248"/>
    </ligandPart>
</feature>
<keyword evidence="11 16" id="KW-0408">Iron</keyword>
<dbReference type="GO" id="GO:0046872">
    <property type="term" value="F:metal ion binding"/>
    <property type="evidence" value="ECO:0007669"/>
    <property type="project" value="UniProtKB-KW"/>
</dbReference>
<feature type="binding site" description="axial binding residue" evidence="16">
    <location>
        <position position="187"/>
    </location>
    <ligand>
        <name>heme b</name>
        <dbReference type="ChEBI" id="CHEBI:60344"/>
        <label>2</label>
    </ligand>
    <ligandPart>
        <name>Fe</name>
        <dbReference type="ChEBI" id="CHEBI:18248"/>
    </ligandPart>
</feature>
<evidence type="ECO:0000256" key="16">
    <source>
        <dbReference type="PIRSR" id="PIRSR603816-1"/>
    </source>
</evidence>
<reference evidence="20" key="1">
    <citation type="submission" date="2015-08" db="EMBL/GenBank/DDBJ databases">
        <authorList>
            <person name="Babu N.S."/>
            <person name="Beckwith C.J."/>
            <person name="Beseler K.G."/>
            <person name="Brison A."/>
            <person name="Carone J.V."/>
            <person name="Caskin T.P."/>
            <person name="Diamond M."/>
            <person name="Durham M.E."/>
            <person name="Foxe J.M."/>
            <person name="Go M."/>
            <person name="Henderson B.A."/>
            <person name="Jones I.B."/>
            <person name="McGettigan J.A."/>
            <person name="Micheletti S.J."/>
            <person name="Nasrallah M.E."/>
            <person name="Ortiz D."/>
            <person name="Piller C.R."/>
            <person name="Privatt S.R."/>
            <person name="Schneider S.L."/>
            <person name="Sharp S."/>
            <person name="Smith T.C."/>
            <person name="Stanton J.D."/>
            <person name="Ullery H.E."/>
            <person name="Wilson R.J."/>
            <person name="Serrano M.G."/>
            <person name="Buck G."/>
            <person name="Lee V."/>
            <person name="Wang Y."/>
            <person name="Carvalho R."/>
            <person name="Voegtly L."/>
            <person name="Shi R."/>
            <person name="Duckworth R."/>
            <person name="Johnson A."/>
            <person name="Loviza R."/>
            <person name="Walstead R."/>
            <person name="Shah Z."/>
            <person name="Kiflezghi M."/>
            <person name="Wade K."/>
            <person name="Ball S.L."/>
            <person name="Bradley K.W."/>
            <person name="Asai D.J."/>
            <person name="Bowman C.A."/>
            <person name="Russell D.A."/>
            <person name="Pope W.H."/>
            <person name="Jacobs-Sera D."/>
            <person name="Hendrix R.W."/>
            <person name="Hatfull G.F."/>
        </authorList>
    </citation>
    <scope>NUCLEOTIDE SEQUENCE [LARGE SCALE GENOMIC DNA]</scope>
    <source>
        <strain evidence="20">JCM 19170</strain>
    </source>
</reference>
<comment type="subcellular location">
    <subcellularLocation>
        <location evidence="1">Cell membrane</location>
        <topology evidence="1">Multi-pass membrane protein</topology>
    </subcellularLocation>
</comment>
<evidence type="ECO:0000256" key="9">
    <source>
        <dbReference type="ARBA" id="ARBA00022989"/>
    </source>
</evidence>
<dbReference type="GO" id="GO:0019645">
    <property type="term" value="P:anaerobic electron transport chain"/>
    <property type="evidence" value="ECO:0007669"/>
    <property type="project" value="TreeGrafter"/>
</dbReference>
<keyword evidence="10" id="KW-0560">Oxidoreductase</keyword>
<dbReference type="InterPro" id="IPR023234">
    <property type="entry name" value="NarG-like_domain"/>
</dbReference>
<keyword evidence="8" id="KW-0249">Electron transport</keyword>
<feature type="binding site" description="axial binding residue" evidence="16">
    <location>
        <position position="205"/>
    </location>
    <ligand>
        <name>heme b</name>
        <dbReference type="ChEBI" id="CHEBI:60344"/>
        <label>1</label>
    </ligand>
    <ligandPart>
        <name>Fe</name>
        <dbReference type="ChEBI" id="CHEBI:18248"/>
    </ligandPart>
</feature>
<evidence type="ECO:0000259" key="18">
    <source>
        <dbReference type="Pfam" id="PF02665"/>
    </source>
</evidence>
<sequence length="234" mass="26503">MSSLHQFLFGTYPYIASAIFLFGSLVRFDYAQYTWKSDSSQLLKRGQLRWGSNLFHLGILFLFLGHLVGLLTPHWVYEPFLEPAHKQLLAMVSGGIAGTMCMIGLLLLIHRRLTEPRIRANSKTMDFVILFWILLTLSLGLTSIYVSAGHSDGSVMLALSDWAQRIVTFRPGAAAAIAEAPFVFKLHLFCGMTLFLLFPFSRLVHIWSGFGSVAYLVRPYQIVRTRRLGREETQ</sequence>
<feature type="transmembrane region" description="Helical" evidence="17">
    <location>
        <begin position="88"/>
        <end position="109"/>
    </location>
</feature>
<keyword evidence="6 17" id="KW-0812">Transmembrane</keyword>
<dbReference type="SUPFAM" id="SSF103501">
    <property type="entry name" value="Respiratory nitrate reductase 1 gamma chain"/>
    <property type="match status" value="1"/>
</dbReference>
<evidence type="ECO:0000256" key="17">
    <source>
        <dbReference type="SAM" id="Phobius"/>
    </source>
</evidence>
<dbReference type="Gene3D" id="1.20.950.20">
    <property type="entry name" value="Transmembrane di-heme cytochromes, Chain C"/>
    <property type="match status" value="1"/>
</dbReference>
<dbReference type="InterPro" id="IPR036197">
    <property type="entry name" value="NarG-like_sf"/>
</dbReference>
<proteinExistence type="predicted"/>
<feature type="transmembrane region" description="Helical" evidence="17">
    <location>
        <begin position="12"/>
        <end position="33"/>
    </location>
</feature>
<dbReference type="Pfam" id="PF02665">
    <property type="entry name" value="Nitrate_red_gam"/>
    <property type="match status" value="1"/>
</dbReference>
<dbReference type="RefSeq" id="WP_055423060.1">
    <property type="nucleotide sequence ID" value="NZ_CYHH01000003.1"/>
</dbReference>
<evidence type="ECO:0000313" key="20">
    <source>
        <dbReference type="Proteomes" id="UP000182108"/>
    </source>
</evidence>
<comment type="subunit">
    <text evidence="15">Dimer of heterotrimers each composed of an alpha, a beta and a gamma chain. Alpha and beta are catalytic chains; gamma chains are involved in binding the enzyme complex to the cytoplasmic membrane.</text>
</comment>
<feature type="transmembrane region" description="Helical" evidence="17">
    <location>
        <begin position="54"/>
        <end position="76"/>
    </location>
</feature>
<evidence type="ECO:0000256" key="8">
    <source>
        <dbReference type="ARBA" id="ARBA00022982"/>
    </source>
</evidence>
<keyword evidence="20" id="KW-1185">Reference proteome</keyword>
<evidence type="ECO:0000256" key="14">
    <source>
        <dbReference type="ARBA" id="ARBA00048294"/>
    </source>
</evidence>
<dbReference type="Proteomes" id="UP000182108">
    <property type="component" value="Unassembled WGS sequence"/>
</dbReference>
<name>A0A0K6IT82_9PROT</name>
<evidence type="ECO:0000256" key="4">
    <source>
        <dbReference type="ARBA" id="ARBA00022475"/>
    </source>
</evidence>
<evidence type="ECO:0000256" key="5">
    <source>
        <dbReference type="ARBA" id="ARBA00022617"/>
    </source>
</evidence>
<dbReference type="GO" id="GO:0020037">
    <property type="term" value="F:heme binding"/>
    <property type="evidence" value="ECO:0007669"/>
    <property type="project" value="TreeGrafter"/>
</dbReference>
<keyword evidence="9 17" id="KW-1133">Transmembrane helix</keyword>
<dbReference type="EMBL" id="CYHH01000003">
    <property type="protein sequence ID" value="CUB06308.1"/>
    <property type="molecule type" value="Genomic_DNA"/>
</dbReference>
<dbReference type="GO" id="GO:0160182">
    <property type="term" value="F:nitrate reductase (quinone) activity"/>
    <property type="evidence" value="ECO:0007669"/>
    <property type="project" value="UniProtKB-EC"/>
</dbReference>
<evidence type="ECO:0000256" key="13">
    <source>
        <dbReference type="ARBA" id="ARBA00023136"/>
    </source>
</evidence>
<dbReference type="EC" id="1.7.5.1" evidence="2"/>
<evidence type="ECO:0000256" key="10">
    <source>
        <dbReference type="ARBA" id="ARBA00023002"/>
    </source>
</evidence>
<feature type="transmembrane region" description="Helical" evidence="17">
    <location>
        <begin position="194"/>
        <end position="217"/>
    </location>
</feature>
<keyword evidence="5 16" id="KW-0349">Heme</keyword>
<accession>A0A0K6IT82</accession>
<dbReference type="NCBIfam" id="TIGR00351">
    <property type="entry name" value="narI"/>
    <property type="match status" value="1"/>
</dbReference>
<evidence type="ECO:0000256" key="11">
    <source>
        <dbReference type="ARBA" id="ARBA00023004"/>
    </source>
</evidence>
<evidence type="ECO:0000256" key="15">
    <source>
        <dbReference type="ARBA" id="ARBA00063882"/>
    </source>
</evidence>
<organism evidence="19 20">
    <name type="scientific">Tepidiphilus thermophilus</name>
    <dbReference type="NCBI Taxonomy" id="876478"/>
    <lineage>
        <taxon>Bacteria</taxon>
        <taxon>Pseudomonadati</taxon>
        <taxon>Pseudomonadota</taxon>
        <taxon>Hydrogenophilia</taxon>
        <taxon>Hydrogenophilales</taxon>
        <taxon>Hydrogenophilaceae</taxon>
        <taxon>Tepidiphilus</taxon>
    </lineage>
</organism>
<gene>
    <name evidence="19" type="ORF">Ga0061068_10385</name>
</gene>
<dbReference type="PANTHER" id="PTHR30598:SF3">
    <property type="entry name" value="RESPIRATORY NITRATE REDUCTASE 1 GAMMA CHAIN"/>
    <property type="match status" value="1"/>
</dbReference>
<evidence type="ECO:0000256" key="3">
    <source>
        <dbReference type="ARBA" id="ARBA00022448"/>
    </source>
</evidence>